<sequence length="164" mass="18437">MADSFPCETKNTKPLTFNCFSAPAKPADLQLSFAAAIPAKRNSLQLSFNVAAACQVCVFWAVRSSDPIFLPASALFLDIRSHSRTCRRYRQVFVAAAAFRFALLRQVRAASGCSCRRRANRTIFIYSSNCPLFFHFNTTIRSPLFFYNPISSLFSLTFILSPRL</sequence>
<organism evidence="1 2">
    <name type="scientific">Methanimicrococcus hongohii</name>
    <dbReference type="NCBI Taxonomy" id="3028295"/>
    <lineage>
        <taxon>Archaea</taxon>
        <taxon>Methanobacteriati</taxon>
        <taxon>Methanobacteriota</taxon>
        <taxon>Stenosarchaea group</taxon>
        <taxon>Methanomicrobia</taxon>
        <taxon>Methanosarcinales</taxon>
        <taxon>Methanosarcinaceae</taxon>
        <taxon>Methanimicrococcus</taxon>
    </lineage>
</organism>
<gene>
    <name evidence="1" type="ORF">MmiHf6_15160</name>
</gene>
<keyword evidence="2" id="KW-1185">Reference proteome</keyword>
<dbReference type="EMBL" id="CP131059">
    <property type="protein sequence ID" value="WNY24187.1"/>
    <property type="molecule type" value="Genomic_DNA"/>
</dbReference>
<dbReference type="GeneID" id="85196115"/>
<proteinExistence type="predicted"/>
<protein>
    <submittedName>
        <fullName evidence="1">Uncharacterized protein</fullName>
    </submittedName>
</protein>
<dbReference type="KEGG" id="mehf:MmiHf6_15160"/>
<evidence type="ECO:0000313" key="2">
    <source>
        <dbReference type="Proteomes" id="UP001302978"/>
    </source>
</evidence>
<reference evidence="1 2" key="1">
    <citation type="submission" date="2023-07" db="EMBL/GenBank/DDBJ databases">
        <title>Closed genoem sequence of Methanomicrococcus sp. Hf6.</title>
        <authorList>
            <person name="Poehlein A."/>
            <person name="Protasov E."/>
            <person name="Platt K."/>
            <person name="Reeh H."/>
            <person name="Daniel R."/>
            <person name="Brune A."/>
        </authorList>
    </citation>
    <scope>NUCLEOTIDE SEQUENCE [LARGE SCALE GENOMIC DNA]</scope>
    <source>
        <strain evidence="1 2">Hf6</strain>
    </source>
</reference>
<dbReference type="RefSeq" id="WP_316557360.1">
    <property type="nucleotide sequence ID" value="NZ_CP131059.1"/>
</dbReference>
<evidence type="ECO:0000313" key="1">
    <source>
        <dbReference type="EMBL" id="WNY24187.1"/>
    </source>
</evidence>
<name>A0AA96ZUW1_9EURY</name>
<dbReference type="AlphaFoldDB" id="A0AA96ZUW1"/>
<dbReference type="Proteomes" id="UP001302978">
    <property type="component" value="Chromosome"/>
</dbReference>
<accession>A0AA96ZUW1</accession>